<evidence type="ECO:0000313" key="2">
    <source>
        <dbReference type="Proteomes" id="UP001496674"/>
    </source>
</evidence>
<dbReference type="InterPro" id="IPR019850">
    <property type="entry name" value="GldD-like"/>
</dbReference>
<reference evidence="1 2" key="1">
    <citation type="submission" date="2023-04" db="EMBL/GenBank/DDBJ databases">
        <title>Draft genome sequence of acteroides sedimenti strain YN3PY1.</title>
        <authorList>
            <person name="Yoshida N."/>
        </authorList>
    </citation>
    <scope>NUCLEOTIDE SEQUENCE [LARGE SCALE GENOMIC DNA]</scope>
    <source>
        <strain evidence="1 2">YN3PY1</strain>
    </source>
</reference>
<evidence type="ECO:0000313" key="1">
    <source>
        <dbReference type="EMBL" id="BEG98280.1"/>
    </source>
</evidence>
<dbReference type="Proteomes" id="UP001496674">
    <property type="component" value="Chromosome"/>
</dbReference>
<gene>
    <name evidence="1" type="ORF">BSYN_05450</name>
</gene>
<sequence>MEACSPSKKKEPLKVSFPKAIYALSTDTLPFTFDISNQAKLTWQKNKPGEYFCNVDYPQLNARLYCTFHLITPDKFRTFAEESRKMAYQHTAVATGIKEKAYSNDTAHRYGILYDIQGKVATPIQVALTDSSHYFFNASLYFNTITNADSIAPVVNYIRQDIIRIMETLTVKSH</sequence>
<evidence type="ECO:0008006" key="3">
    <source>
        <dbReference type="Google" id="ProtNLM"/>
    </source>
</evidence>
<organism evidence="1 2">
    <name type="scientific">Bacteroides sedimenti</name>
    <dbReference type="NCBI Taxonomy" id="2136147"/>
    <lineage>
        <taxon>Bacteria</taxon>
        <taxon>Pseudomonadati</taxon>
        <taxon>Bacteroidota</taxon>
        <taxon>Bacteroidia</taxon>
        <taxon>Bacteroidales</taxon>
        <taxon>Bacteroidaceae</taxon>
        <taxon>Bacteroides</taxon>
    </lineage>
</organism>
<accession>A0ABM8I874</accession>
<dbReference type="EMBL" id="AP028055">
    <property type="protein sequence ID" value="BEG98280.1"/>
    <property type="molecule type" value="Genomic_DNA"/>
</dbReference>
<dbReference type="Pfam" id="PF25593">
    <property type="entry name" value="GldD_lipo"/>
    <property type="match status" value="1"/>
</dbReference>
<proteinExistence type="predicted"/>
<protein>
    <recommendedName>
        <fullName evidence="3">Gliding motility lipoprotein GldD</fullName>
    </recommendedName>
</protein>
<keyword evidence="2" id="KW-1185">Reference proteome</keyword>
<name>A0ABM8I874_9BACE</name>